<dbReference type="Gene3D" id="2.60.40.10">
    <property type="entry name" value="Immunoglobulins"/>
    <property type="match status" value="3"/>
</dbReference>
<dbReference type="Bgee" id="ENSACLG00000024298">
    <property type="expression patterns" value="Expressed in spleen and 2 other cell types or tissues"/>
</dbReference>
<dbReference type="InterPro" id="IPR003599">
    <property type="entry name" value="Ig_sub"/>
</dbReference>
<keyword evidence="1" id="KW-0393">Immunoglobulin domain</keyword>
<feature type="signal peptide" evidence="2">
    <location>
        <begin position="1"/>
        <end position="22"/>
    </location>
</feature>
<dbReference type="GO" id="GO:0016020">
    <property type="term" value="C:membrane"/>
    <property type="evidence" value="ECO:0007669"/>
    <property type="project" value="InterPro"/>
</dbReference>
<dbReference type="InterPro" id="IPR013106">
    <property type="entry name" value="Ig_V-set"/>
</dbReference>
<evidence type="ECO:0000313" key="5">
    <source>
        <dbReference type="Proteomes" id="UP000265100"/>
    </source>
</evidence>
<protein>
    <recommendedName>
        <fullName evidence="3">Ig-like domain-containing protein</fullName>
    </recommendedName>
</protein>
<dbReference type="Pfam" id="PF07686">
    <property type="entry name" value="V-set"/>
    <property type="match status" value="1"/>
</dbReference>
<dbReference type="InterPro" id="IPR013783">
    <property type="entry name" value="Ig-like_fold"/>
</dbReference>
<dbReference type="GeneTree" id="ENSGT00940000160453"/>
<organism evidence="4 5">
    <name type="scientific">Astatotilapia calliptera</name>
    <name type="common">Eastern happy</name>
    <name type="synonym">Chromis callipterus</name>
    <dbReference type="NCBI Taxonomy" id="8154"/>
    <lineage>
        <taxon>Eukaryota</taxon>
        <taxon>Metazoa</taxon>
        <taxon>Chordata</taxon>
        <taxon>Craniata</taxon>
        <taxon>Vertebrata</taxon>
        <taxon>Euteleostomi</taxon>
        <taxon>Actinopterygii</taxon>
        <taxon>Neopterygii</taxon>
        <taxon>Teleostei</taxon>
        <taxon>Neoteleostei</taxon>
        <taxon>Acanthomorphata</taxon>
        <taxon>Ovalentaria</taxon>
        <taxon>Cichlomorphae</taxon>
        <taxon>Cichliformes</taxon>
        <taxon>Cichlidae</taxon>
        <taxon>African cichlids</taxon>
        <taxon>Pseudocrenilabrinae</taxon>
        <taxon>Haplochromini</taxon>
        <taxon>Astatotilapia</taxon>
    </lineage>
</organism>
<reference evidence="5" key="2">
    <citation type="submission" date="2023-03" db="EMBL/GenBank/DDBJ databases">
        <authorList>
            <consortium name="Wellcome Sanger Institute Data Sharing"/>
        </authorList>
    </citation>
    <scope>NUCLEOTIDE SEQUENCE [LARGE SCALE GENOMIC DNA]</scope>
</reference>
<dbReference type="Pfam" id="PF07654">
    <property type="entry name" value="C1-set"/>
    <property type="match status" value="1"/>
</dbReference>
<dbReference type="InterPro" id="IPR036179">
    <property type="entry name" value="Ig-like_dom_sf"/>
</dbReference>
<name>A0A3P8R4C7_ASTCA</name>
<keyword evidence="5" id="KW-1185">Reference proteome</keyword>
<dbReference type="InterPro" id="IPR050380">
    <property type="entry name" value="Immune_Resp_Modulators"/>
</dbReference>
<evidence type="ECO:0000313" key="4">
    <source>
        <dbReference type="Ensembl" id="ENSACLP00000035902.2"/>
    </source>
</evidence>
<gene>
    <name evidence="4" type="primary">TAPBPL</name>
</gene>
<feature type="domain" description="Ig-like" evidence="3">
    <location>
        <begin position="307"/>
        <end position="406"/>
    </location>
</feature>
<dbReference type="PROSITE" id="PS50835">
    <property type="entry name" value="IG_LIKE"/>
    <property type="match status" value="2"/>
</dbReference>
<reference evidence="4" key="3">
    <citation type="submission" date="2025-08" db="UniProtKB">
        <authorList>
            <consortium name="Ensembl"/>
        </authorList>
    </citation>
    <scope>IDENTIFICATION</scope>
</reference>
<dbReference type="AlphaFoldDB" id="A0A3P8R4C7"/>
<dbReference type="PRINTS" id="PR01669">
    <property type="entry name" value="TAPASIN"/>
</dbReference>
<evidence type="ECO:0000256" key="2">
    <source>
        <dbReference type="SAM" id="SignalP"/>
    </source>
</evidence>
<reference evidence="4 5" key="1">
    <citation type="submission" date="2018-05" db="EMBL/GenBank/DDBJ databases">
        <authorList>
            <person name="Datahose"/>
        </authorList>
    </citation>
    <scope>NUCLEOTIDE SEQUENCE</scope>
</reference>
<reference evidence="4" key="4">
    <citation type="submission" date="2025-09" db="UniProtKB">
        <authorList>
            <consortium name="Ensembl"/>
        </authorList>
    </citation>
    <scope>IDENTIFICATION</scope>
</reference>
<dbReference type="InterPro" id="IPR007110">
    <property type="entry name" value="Ig-like_dom"/>
</dbReference>
<dbReference type="GO" id="GO:0019885">
    <property type="term" value="P:antigen processing and presentation of endogenous peptide antigen via MHC class I"/>
    <property type="evidence" value="ECO:0007669"/>
    <property type="project" value="InterPro"/>
</dbReference>
<dbReference type="PANTHER" id="PTHR23411">
    <property type="entry name" value="TAPASIN"/>
    <property type="match status" value="1"/>
</dbReference>
<dbReference type="Ensembl" id="ENSACLT00000036750.2">
    <property type="protein sequence ID" value="ENSACLP00000035902.2"/>
    <property type="gene ID" value="ENSACLG00000024298.2"/>
</dbReference>
<sequence>MVGMMMVIKVILTGYLMTCVYADGVADVVLTCTLVEEGAGLGGMGGGHFTRTPATLILRDVAVGPDESLEELTPFVPPSIPDPDLLLFEAKVSSPEIPNANVLLHADCNEQEVMCELSSYSPRGFEENSDRVFFMVSLSVDEVDFSTALILETLKVEKDKSTLMQSKLALPLSQSGTLLTDLIFVVFTHIKSVSAPLRSDVLLNCGFKQQDTPLAQEVGIEWRLQHRGKGRKVLEMKRALDDTEGSTIVDGERAGSSINAAQVVGEGNASLTLTTLKVGDEGTYICTVSLGPFHSQQVVQLRIIQPPDVSLSVEKLVLKSSSSQKLSCHSSKYYPLDSHIEWFSLSPMDTEPQLFIDQGSLSSHRQHGDGTFTLSSHIAVPPTTVPGTKIICKVSHTALEEPLFVSVVVEPPEPSMYIYLTLLKNFFLPLSKGFHYLAESGI</sequence>
<evidence type="ECO:0000256" key="1">
    <source>
        <dbReference type="ARBA" id="ARBA00023319"/>
    </source>
</evidence>
<feature type="chain" id="PRO_5044231764" description="Ig-like domain-containing protein" evidence="2">
    <location>
        <begin position="23"/>
        <end position="442"/>
    </location>
</feature>
<feature type="domain" description="Ig-like" evidence="3">
    <location>
        <begin position="171"/>
        <end position="299"/>
    </location>
</feature>
<keyword evidence="2" id="KW-0732">Signal</keyword>
<accession>A0A3P8R4C7</accession>
<dbReference type="InterPro" id="IPR003597">
    <property type="entry name" value="Ig_C1-set"/>
</dbReference>
<dbReference type="SUPFAM" id="SSF48726">
    <property type="entry name" value="Immunoglobulin"/>
    <property type="match status" value="2"/>
</dbReference>
<proteinExistence type="predicted"/>
<dbReference type="InterPro" id="IPR008056">
    <property type="entry name" value="Tapasin"/>
</dbReference>
<evidence type="ECO:0000259" key="3">
    <source>
        <dbReference type="PROSITE" id="PS50835"/>
    </source>
</evidence>
<dbReference type="SMART" id="SM00409">
    <property type="entry name" value="IG"/>
    <property type="match status" value="1"/>
</dbReference>
<dbReference type="Proteomes" id="UP000265100">
    <property type="component" value="Chromosome 11"/>
</dbReference>